<accession>A0A818LQ17</accession>
<evidence type="ECO:0000313" key="9">
    <source>
        <dbReference type="EMBL" id="CAF3579615.1"/>
    </source>
</evidence>
<dbReference type="EMBL" id="CAJNOG010000232">
    <property type="protein sequence ID" value="CAF1099824.1"/>
    <property type="molecule type" value="Genomic_DNA"/>
</dbReference>
<dbReference type="Proteomes" id="UP000663860">
    <property type="component" value="Unassembled WGS sequence"/>
</dbReference>
<sequence>MKLYVFVSVVLIILVQTYLSQAELTESSSENENLKHSFNKRLSSQWGKRLSQQWGKRSDSDSDELYQRILRELYQTARLKQSEHPRYSATNDPNPLTLEEFLAQRPTWNTDNDK</sequence>
<keyword evidence="2" id="KW-0732">Signal</keyword>
<dbReference type="Proteomes" id="UP000663881">
    <property type="component" value="Unassembled WGS sequence"/>
</dbReference>
<organism evidence="9 13">
    <name type="scientific">Adineta steineri</name>
    <dbReference type="NCBI Taxonomy" id="433720"/>
    <lineage>
        <taxon>Eukaryota</taxon>
        <taxon>Metazoa</taxon>
        <taxon>Spiralia</taxon>
        <taxon>Gnathifera</taxon>
        <taxon>Rotifera</taxon>
        <taxon>Eurotatoria</taxon>
        <taxon>Bdelloidea</taxon>
        <taxon>Adinetida</taxon>
        <taxon>Adinetidae</taxon>
        <taxon>Adineta</taxon>
    </lineage>
</organism>
<reference evidence="9" key="1">
    <citation type="submission" date="2021-02" db="EMBL/GenBank/DDBJ databases">
        <authorList>
            <person name="Nowell W R."/>
        </authorList>
    </citation>
    <scope>NUCLEOTIDE SEQUENCE</scope>
</reference>
<dbReference type="EMBL" id="CAJNOM010000238">
    <property type="protein sequence ID" value="CAF1270148.1"/>
    <property type="molecule type" value="Genomic_DNA"/>
</dbReference>
<dbReference type="Proteomes" id="UP000663844">
    <property type="component" value="Unassembled WGS sequence"/>
</dbReference>
<dbReference type="Proteomes" id="UP000663868">
    <property type="component" value="Unassembled WGS sequence"/>
</dbReference>
<dbReference type="EMBL" id="CAJOAZ010001046">
    <property type="protein sequence ID" value="CAF3755302.1"/>
    <property type="molecule type" value="Genomic_DNA"/>
</dbReference>
<protein>
    <submittedName>
        <fullName evidence="9">Uncharacterized protein</fullName>
    </submittedName>
</protein>
<evidence type="ECO:0000256" key="1">
    <source>
        <dbReference type="SAM" id="MobiDB-lite"/>
    </source>
</evidence>
<evidence type="ECO:0000256" key="2">
    <source>
        <dbReference type="SAM" id="SignalP"/>
    </source>
</evidence>
<evidence type="ECO:0000313" key="3">
    <source>
        <dbReference type="EMBL" id="CAF0925343.1"/>
    </source>
</evidence>
<gene>
    <name evidence="3" type="ORF">BJG266_LOCUS11766</name>
    <name evidence="4" type="ORF">IZO911_LOCUS22024</name>
    <name evidence="5" type="ORF">JYZ213_LOCUS21319</name>
    <name evidence="9" type="ORF">KXQ929_LOCUS4052</name>
    <name evidence="11" type="ORF">OKA104_LOCUS26651</name>
    <name evidence="10" type="ORF">OXD698_LOCUS15695</name>
    <name evidence="7" type="ORF">QVE165_LOCUS29202</name>
    <name evidence="8" type="ORF">QVE165_LOCUS29544</name>
    <name evidence="6" type="ORF">VCS650_LOCUS21765</name>
</gene>
<evidence type="ECO:0000313" key="10">
    <source>
        <dbReference type="EMBL" id="CAF3755302.1"/>
    </source>
</evidence>
<dbReference type="EMBL" id="CAJNOE010000242">
    <property type="protein sequence ID" value="CAF1082201.1"/>
    <property type="molecule type" value="Genomic_DNA"/>
</dbReference>
<dbReference type="AlphaFoldDB" id="A0A818LQ17"/>
<keyword evidence="12" id="KW-1185">Reference proteome</keyword>
<evidence type="ECO:0000313" key="5">
    <source>
        <dbReference type="EMBL" id="CAF1099824.1"/>
    </source>
</evidence>
<dbReference type="Proteomes" id="UP000663845">
    <property type="component" value="Unassembled WGS sequence"/>
</dbReference>
<dbReference type="Proteomes" id="UP000663891">
    <property type="component" value="Unassembled WGS sequence"/>
</dbReference>
<evidence type="ECO:0000313" key="12">
    <source>
        <dbReference type="Proteomes" id="UP000663832"/>
    </source>
</evidence>
<feature type="signal peptide" evidence="2">
    <location>
        <begin position="1"/>
        <end position="22"/>
    </location>
</feature>
<feature type="region of interest" description="Disordered" evidence="1">
    <location>
        <begin position="81"/>
        <end position="114"/>
    </location>
</feature>
<evidence type="ECO:0000313" key="7">
    <source>
        <dbReference type="EMBL" id="CAF1263812.1"/>
    </source>
</evidence>
<feature type="chain" id="PRO_5036414668" evidence="2">
    <location>
        <begin position="23"/>
        <end position="114"/>
    </location>
</feature>
<dbReference type="EMBL" id="CAJOAY010002358">
    <property type="protein sequence ID" value="CAF3945740.1"/>
    <property type="molecule type" value="Genomic_DNA"/>
</dbReference>
<evidence type="ECO:0000313" key="4">
    <source>
        <dbReference type="EMBL" id="CAF1082201.1"/>
    </source>
</evidence>
<dbReference type="EMBL" id="CAJOBB010000136">
    <property type="protein sequence ID" value="CAF3579615.1"/>
    <property type="molecule type" value="Genomic_DNA"/>
</dbReference>
<evidence type="ECO:0000313" key="6">
    <source>
        <dbReference type="EMBL" id="CAF1131633.1"/>
    </source>
</evidence>
<name>A0A818LQ17_9BILA</name>
<evidence type="ECO:0000313" key="13">
    <source>
        <dbReference type="Proteomes" id="UP000663868"/>
    </source>
</evidence>
<dbReference type="EMBL" id="CAJNON010000238">
    <property type="protein sequence ID" value="CAF1131633.1"/>
    <property type="molecule type" value="Genomic_DNA"/>
</dbReference>
<dbReference type="EMBL" id="CAJNOM010000233">
    <property type="protein sequence ID" value="CAF1263812.1"/>
    <property type="molecule type" value="Genomic_DNA"/>
</dbReference>
<evidence type="ECO:0000313" key="11">
    <source>
        <dbReference type="EMBL" id="CAF3945740.1"/>
    </source>
</evidence>
<evidence type="ECO:0000313" key="8">
    <source>
        <dbReference type="EMBL" id="CAF1270148.1"/>
    </source>
</evidence>
<dbReference type="OrthoDB" id="10002503at2759"/>
<dbReference type="Proteomes" id="UP000663832">
    <property type="component" value="Unassembled WGS sequence"/>
</dbReference>
<comment type="caution">
    <text evidence="9">The sequence shown here is derived from an EMBL/GenBank/DDBJ whole genome shotgun (WGS) entry which is preliminary data.</text>
</comment>
<dbReference type="Proteomes" id="UP000663877">
    <property type="component" value="Unassembled WGS sequence"/>
</dbReference>
<dbReference type="EMBL" id="CAJNOI010000044">
    <property type="protein sequence ID" value="CAF0925343.1"/>
    <property type="molecule type" value="Genomic_DNA"/>
</dbReference>
<proteinExistence type="predicted"/>